<accession>A0A086AAQ0</accession>
<dbReference type="Proteomes" id="UP000198424">
    <property type="component" value="Unassembled WGS sequence"/>
</dbReference>
<dbReference type="EC" id="3.5.1.5" evidence="3"/>
<dbReference type="UniPathway" id="UPA00258">
    <property type="reaction ID" value="UER00370"/>
</dbReference>
<gene>
    <name evidence="3" type="primary">ureB</name>
    <name evidence="5" type="ORF">B0A62_15535</name>
    <name evidence="4" type="ORF">IW20_16925</name>
</gene>
<dbReference type="GO" id="GO:0043419">
    <property type="term" value="P:urea catabolic process"/>
    <property type="evidence" value="ECO:0007669"/>
    <property type="project" value="UniProtKB-UniRule"/>
</dbReference>
<evidence type="ECO:0000313" key="7">
    <source>
        <dbReference type="Proteomes" id="UP000198424"/>
    </source>
</evidence>
<evidence type="ECO:0000313" key="4">
    <source>
        <dbReference type="EMBL" id="KFF13764.1"/>
    </source>
</evidence>
<sequence>MIPGEIFIKEGDIVLNEGRETTSIKVINTGDRPIQIGSHFHFFEVNRAMEFNREKAFCMRLNIPSGTAVRFEPGEEKEVSLVKIGGNRRIMGLNNLVNGDANSSHNKDMALKLAEQLNFKNTSNES</sequence>
<dbReference type="InterPro" id="IPR002019">
    <property type="entry name" value="Urease_beta-like"/>
</dbReference>
<dbReference type="Pfam" id="PF00699">
    <property type="entry name" value="Urease_beta"/>
    <property type="match status" value="1"/>
</dbReference>
<dbReference type="FunFam" id="2.10.150.10:FF:000001">
    <property type="entry name" value="Urease subunit beta"/>
    <property type="match status" value="1"/>
</dbReference>
<dbReference type="InterPro" id="IPR036461">
    <property type="entry name" value="Urease_betasu_sf"/>
</dbReference>
<dbReference type="Proteomes" id="UP000028712">
    <property type="component" value="Unassembled WGS sequence"/>
</dbReference>
<evidence type="ECO:0000256" key="1">
    <source>
        <dbReference type="ARBA" id="ARBA00022801"/>
    </source>
</evidence>
<organism evidence="4 6">
    <name type="scientific">Flavobacterium hydatis</name>
    <name type="common">Cytophaga aquatilis</name>
    <dbReference type="NCBI Taxonomy" id="991"/>
    <lineage>
        <taxon>Bacteria</taxon>
        <taxon>Pseudomonadati</taxon>
        <taxon>Bacteroidota</taxon>
        <taxon>Flavobacteriia</taxon>
        <taxon>Flavobacteriales</taxon>
        <taxon>Flavobacteriaceae</taxon>
        <taxon>Flavobacterium</taxon>
    </lineage>
</organism>
<keyword evidence="1 3" id="KW-0378">Hydrolase</keyword>
<comment type="subcellular location">
    <subcellularLocation>
        <location evidence="3">Cytoplasm</location>
    </subcellularLocation>
</comment>
<dbReference type="GO" id="GO:0009039">
    <property type="term" value="F:urease activity"/>
    <property type="evidence" value="ECO:0007669"/>
    <property type="project" value="UniProtKB-UniRule"/>
</dbReference>
<dbReference type="EMBL" id="MUGY01000022">
    <property type="protein sequence ID" value="OXA92438.1"/>
    <property type="molecule type" value="Genomic_DNA"/>
</dbReference>
<dbReference type="AlphaFoldDB" id="A0A086AAQ0"/>
<comment type="pathway">
    <text evidence="3">Nitrogen metabolism; urea degradation; CO(2) and NH(3) from urea (urease route): step 1/1.</text>
</comment>
<dbReference type="HAMAP" id="MF_01954">
    <property type="entry name" value="Urease_beta"/>
    <property type="match status" value="1"/>
</dbReference>
<reference evidence="5 7" key="2">
    <citation type="submission" date="2016-11" db="EMBL/GenBank/DDBJ databases">
        <title>Whole genomes of Flavobacteriaceae.</title>
        <authorList>
            <person name="Stine C."/>
            <person name="Li C."/>
            <person name="Tadesse D."/>
        </authorList>
    </citation>
    <scope>NUCLEOTIDE SEQUENCE [LARGE SCALE GENOMIC DNA]</scope>
    <source>
        <strain evidence="5 7">ATCC 29551</strain>
    </source>
</reference>
<keyword evidence="3" id="KW-0963">Cytoplasm</keyword>
<dbReference type="SUPFAM" id="SSF51278">
    <property type="entry name" value="Urease, beta-subunit"/>
    <property type="match status" value="1"/>
</dbReference>
<dbReference type="PANTHER" id="PTHR33569:SF1">
    <property type="entry name" value="UREASE"/>
    <property type="match status" value="1"/>
</dbReference>
<keyword evidence="7" id="KW-1185">Reference proteome</keyword>
<dbReference type="PANTHER" id="PTHR33569">
    <property type="entry name" value="UREASE"/>
    <property type="match status" value="1"/>
</dbReference>
<dbReference type="Gene3D" id="2.10.150.10">
    <property type="entry name" value="Urease, beta subunit"/>
    <property type="match status" value="1"/>
</dbReference>
<dbReference type="CDD" id="cd00407">
    <property type="entry name" value="Urease_beta"/>
    <property type="match status" value="1"/>
</dbReference>
<dbReference type="GO" id="GO:0035550">
    <property type="term" value="C:urease complex"/>
    <property type="evidence" value="ECO:0007669"/>
    <property type="project" value="InterPro"/>
</dbReference>
<evidence type="ECO:0000313" key="5">
    <source>
        <dbReference type="EMBL" id="OXA92438.1"/>
    </source>
</evidence>
<comment type="similarity">
    <text evidence="3">Belongs to the urease beta subunit family.</text>
</comment>
<dbReference type="NCBIfam" id="TIGR00192">
    <property type="entry name" value="urease_beta"/>
    <property type="match status" value="1"/>
</dbReference>
<reference evidence="4 6" key="1">
    <citation type="submission" date="2014-07" db="EMBL/GenBank/DDBJ databases">
        <title>Genome of Flavobacterium hydatis DSM 2063.</title>
        <authorList>
            <person name="Pipes S.E."/>
            <person name="Stropko S.J."/>
            <person name="Newman J.D."/>
        </authorList>
    </citation>
    <scope>NUCLEOTIDE SEQUENCE [LARGE SCALE GENOMIC DNA]</scope>
    <source>
        <strain evidence="4 6">DSM 2063</strain>
    </source>
</reference>
<evidence type="ECO:0000256" key="3">
    <source>
        <dbReference type="HAMAP-Rule" id="MF_01954"/>
    </source>
</evidence>
<proteinExistence type="inferred from homology"/>
<dbReference type="InterPro" id="IPR050069">
    <property type="entry name" value="Urease_subunit"/>
</dbReference>
<dbReference type="EMBL" id="JPRM01000027">
    <property type="protein sequence ID" value="KFF13764.1"/>
    <property type="molecule type" value="Genomic_DNA"/>
</dbReference>
<comment type="caution">
    <text evidence="4">The sequence shown here is derived from an EMBL/GenBank/DDBJ whole genome shotgun (WGS) entry which is preliminary data.</text>
</comment>
<evidence type="ECO:0000313" key="6">
    <source>
        <dbReference type="Proteomes" id="UP000028712"/>
    </source>
</evidence>
<dbReference type="eggNOG" id="COG0832">
    <property type="taxonomic scope" value="Bacteria"/>
</dbReference>
<comment type="subunit">
    <text evidence="3">Heterotrimer of UreA (gamma), UreB (beta) and UreC (alpha) subunits. Three heterotrimers associate to form the active enzyme.</text>
</comment>
<comment type="catalytic activity">
    <reaction evidence="2 3">
        <text>urea + 2 H2O + H(+) = hydrogencarbonate + 2 NH4(+)</text>
        <dbReference type="Rhea" id="RHEA:20557"/>
        <dbReference type="ChEBI" id="CHEBI:15377"/>
        <dbReference type="ChEBI" id="CHEBI:15378"/>
        <dbReference type="ChEBI" id="CHEBI:16199"/>
        <dbReference type="ChEBI" id="CHEBI:17544"/>
        <dbReference type="ChEBI" id="CHEBI:28938"/>
        <dbReference type="EC" id="3.5.1.5"/>
    </reaction>
</comment>
<protein>
    <recommendedName>
        <fullName evidence="3">Urease subunit beta</fullName>
        <ecNumber evidence="3">3.5.1.5</ecNumber>
    </recommendedName>
    <alternativeName>
        <fullName evidence="3">Urea amidohydrolase subunit beta</fullName>
    </alternativeName>
</protein>
<name>A0A086AAQ0_FLAHY</name>
<dbReference type="RefSeq" id="WP_035624700.1">
    <property type="nucleotide sequence ID" value="NZ_JBEWQG010000035.1"/>
</dbReference>
<dbReference type="NCBIfam" id="NF009682">
    <property type="entry name" value="PRK13203.1"/>
    <property type="match status" value="1"/>
</dbReference>
<evidence type="ECO:0000256" key="2">
    <source>
        <dbReference type="ARBA" id="ARBA00047778"/>
    </source>
</evidence>
<dbReference type="OrthoDB" id="9797217at2"/>
<dbReference type="STRING" id="991.IW20_16925"/>